<name>A0A067K1N8_JATCU</name>
<sequence>MRSSGGQVPSCRWSHFQPSFTPNRLAGARNQAASFDDFYFFNSGHPHRFQRFQWERQASIDSLSPLAKCTNGAWISAPCEFSSLEM</sequence>
<evidence type="ECO:0000313" key="2">
    <source>
        <dbReference type="Proteomes" id="UP000027138"/>
    </source>
</evidence>
<organism evidence="1 2">
    <name type="scientific">Jatropha curcas</name>
    <name type="common">Barbados nut</name>
    <dbReference type="NCBI Taxonomy" id="180498"/>
    <lineage>
        <taxon>Eukaryota</taxon>
        <taxon>Viridiplantae</taxon>
        <taxon>Streptophyta</taxon>
        <taxon>Embryophyta</taxon>
        <taxon>Tracheophyta</taxon>
        <taxon>Spermatophyta</taxon>
        <taxon>Magnoliopsida</taxon>
        <taxon>eudicotyledons</taxon>
        <taxon>Gunneridae</taxon>
        <taxon>Pentapetalae</taxon>
        <taxon>rosids</taxon>
        <taxon>fabids</taxon>
        <taxon>Malpighiales</taxon>
        <taxon>Euphorbiaceae</taxon>
        <taxon>Crotonoideae</taxon>
        <taxon>Jatropheae</taxon>
        <taxon>Jatropha</taxon>
    </lineage>
</organism>
<dbReference type="AlphaFoldDB" id="A0A067K1N8"/>
<dbReference type="EMBL" id="KK914925">
    <property type="protein sequence ID" value="KDP26160.1"/>
    <property type="molecule type" value="Genomic_DNA"/>
</dbReference>
<keyword evidence="2" id="KW-1185">Reference proteome</keyword>
<proteinExistence type="predicted"/>
<gene>
    <name evidence="1" type="ORF">JCGZ_22862</name>
</gene>
<evidence type="ECO:0000313" key="1">
    <source>
        <dbReference type="EMBL" id="KDP26160.1"/>
    </source>
</evidence>
<dbReference type="Proteomes" id="UP000027138">
    <property type="component" value="Unassembled WGS sequence"/>
</dbReference>
<accession>A0A067K1N8</accession>
<protein>
    <submittedName>
        <fullName evidence="1">Uncharacterized protein</fullName>
    </submittedName>
</protein>
<reference evidence="1 2" key="1">
    <citation type="journal article" date="2014" name="PLoS ONE">
        <title>Global Analysis of Gene Expression Profiles in Physic Nut (Jatropha curcas L.) Seedlings Exposed to Salt Stress.</title>
        <authorList>
            <person name="Zhang L."/>
            <person name="Zhang C."/>
            <person name="Wu P."/>
            <person name="Chen Y."/>
            <person name="Li M."/>
            <person name="Jiang H."/>
            <person name="Wu G."/>
        </authorList>
    </citation>
    <scope>NUCLEOTIDE SEQUENCE [LARGE SCALE GENOMIC DNA]</scope>
    <source>
        <strain evidence="2">cv. GZQX0401</strain>
        <tissue evidence="1">Young leaves</tissue>
    </source>
</reference>